<feature type="domain" description="UDENN" evidence="2">
    <location>
        <begin position="985"/>
        <end position="1412"/>
    </location>
</feature>
<name>A0A418FZP0_APHAT</name>
<dbReference type="Gene3D" id="3.40.50.11500">
    <property type="match status" value="1"/>
</dbReference>
<dbReference type="Gene3D" id="3.30.40.10">
    <property type="entry name" value="Zinc/RING finger domain, C3HC4 (zinc finger)"/>
    <property type="match status" value="1"/>
</dbReference>
<dbReference type="CDD" id="cd00065">
    <property type="entry name" value="FYVE_like_SF"/>
    <property type="match status" value="1"/>
</dbReference>
<dbReference type="SMART" id="SM00799">
    <property type="entry name" value="DENN"/>
    <property type="match status" value="1"/>
</dbReference>
<dbReference type="InterPro" id="IPR023393">
    <property type="entry name" value="START-like_dom_sf"/>
</dbReference>
<gene>
    <name evidence="3" type="ORF">DYB26_006331</name>
</gene>
<organism evidence="3 4">
    <name type="scientific">Aphanomyces astaci</name>
    <name type="common">Crayfish plague agent</name>
    <dbReference type="NCBI Taxonomy" id="112090"/>
    <lineage>
        <taxon>Eukaryota</taxon>
        <taxon>Sar</taxon>
        <taxon>Stramenopiles</taxon>
        <taxon>Oomycota</taxon>
        <taxon>Saprolegniomycetes</taxon>
        <taxon>Saprolegniales</taxon>
        <taxon>Verrucalvaceae</taxon>
        <taxon>Aphanomyces</taxon>
    </lineage>
</organism>
<evidence type="ECO:0000313" key="4">
    <source>
        <dbReference type="Proteomes" id="UP000286510"/>
    </source>
</evidence>
<dbReference type="VEuPathDB" id="FungiDB:H257_18664"/>
<feature type="compositionally biased region" description="Basic and acidic residues" evidence="1">
    <location>
        <begin position="418"/>
        <end position="435"/>
    </location>
</feature>
<dbReference type="VEuPathDB" id="FungiDB:H257_05935"/>
<evidence type="ECO:0000259" key="2">
    <source>
        <dbReference type="PROSITE" id="PS50211"/>
    </source>
</evidence>
<accession>A0A418FZP0</accession>
<feature type="region of interest" description="Disordered" evidence="1">
    <location>
        <begin position="411"/>
        <end position="435"/>
    </location>
</feature>
<feature type="compositionally biased region" description="Basic residues" evidence="1">
    <location>
        <begin position="901"/>
        <end position="914"/>
    </location>
</feature>
<dbReference type="VEuPathDB" id="FungiDB:H257_05937"/>
<feature type="compositionally biased region" description="Polar residues" evidence="1">
    <location>
        <begin position="854"/>
        <end position="870"/>
    </location>
</feature>
<dbReference type="GO" id="GO:0032483">
    <property type="term" value="P:regulation of Rab protein signal transduction"/>
    <property type="evidence" value="ECO:0007669"/>
    <property type="project" value="TreeGrafter"/>
</dbReference>
<dbReference type="Proteomes" id="UP000286510">
    <property type="component" value="Unassembled WGS sequence"/>
</dbReference>
<feature type="compositionally biased region" description="Acidic residues" evidence="1">
    <location>
        <begin position="876"/>
        <end position="885"/>
    </location>
</feature>
<dbReference type="Gene3D" id="3.30.530.20">
    <property type="match status" value="1"/>
</dbReference>
<dbReference type="EMBL" id="QUTF01006141">
    <property type="protein sequence ID" value="RHZ40837.1"/>
    <property type="molecule type" value="Genomic_DNA"/>
</dbReference>
<protein>
    <recommendedName>
        <fullName evidence="2">UDENN domain-containing protein</fullName>
    </recommendedName>
</protein>
<feature type="region of interest" description="Disordered" evidence="1">
    <location>
        <begin position="850"/>
        <end position="920"/>
    </location>
</feature>
<comment type="caution">
    <text evidence="3">The sequence shown here is derived from an EMBL/GenBank/DDBJ whole genome shotgun (WGS) entry which is preliminary data.</text>
</comment>
<dbReference type="InterPro" id="IPR051696">
    <property type="entry name" value="DENN_Domain_GEFs"/>
</dbReference>
<dbReference type="InterPro" id="IPR037516">
    <property type="entry name" value="Tripartite_DENN"/>
</dbReference>
<dbReference type="PANTHER" id="PTHR12296:SF21">
    <property type="entry name" value="DENN DOMAIN-CONTAINING PROTEIN 3"/>
    <property type="match status" value="1"/>
</dbReference>
<sequence length="1412" mass="153494">MGVTGTPTSFSRPKWTATQETHMQQLATSSLNEFIDGCNLTSGGWTLNGCSHQVPLLVRNEAPHALASSVQLAGTIDEIVHIFKRFQPFQPFDAKESACVGYLGSKSNHQHIAIQWMRLDTPPLTRDRDACILDTRNVFSRDGKRGYACHFQSVDIPECPNLEVSHRYVRASIQHSGYVFTEIHPGLVNVVLSLHVDFGGRFPICLAHHYLKKQVATIKSLEMYIRQVRIQDAALLYPVQPHKQCPCCRKVFGVFERSKTCAGCDEVVCVDCSSVGLVHGRKVVPLCIPCVLVSVSKPSTSSLGVLRAQIERHISSVDYPDDEPEGKCVDLTHVQSFGPATRSNMSIMRSLEETQATSEDIEFDTPQLAPPIPVARGRSENSSGLWEDAIWITSAGLTASVAGNQDEVSVPVASTHDNGSRDEMHGDEGSESDTRCNLKKGHLAKVPDDEEVIAISIARVELPGQASREDLAICPDVEHTVLDPSMDQRTEVQGLSTGTSGGVEKGHSVGDADVQGNVAAAVATIELCVKSSDEDLATAPNDNMKKCALDASMDRGGGDQGIIPDASGTTEEPGFNASENAKVLAPGMSNIFATISAVCPNIGKCMSTETFDTRLDQSTEKLELTSDSSGSVTKYHVAGTPNDDAVIDPKVATIEHCVKTSDKVVPTCRSAAMANDEFGTPIYQNNGDQALAPEAIGAVDKADASNTSELEGVVLNAEGLGTLVDRGTDDPVIATESSAGVETEPATANFDYENGIDVTVSTVESCSPPAAVTMDNNLTLRVSVRNGKGDASSTDEGVRAIAVEMTSPCLEAVDECQALRQPYDKDSGGLPTGYLLTPLEERLPTESCVAAEKSAQSPNNGNRSTLTQCHYHNDDLSDDDDEDLSDDGKDGSSTSEDNHRRSPPNHRRRRRSSNPKKLDLESILRSTNLPPGLQVHYRPNYVVTAHTLSDYLTHKSTPNGVDAVVLFKTSLERSSGLEVSYVRRDKTAVTTPDAQRKIQDLAKRIQPFLVPHGLLTSPEPSAKPTMFPFLVLQNGHHDHLYGVSYFTSSDVPLPTPEDDGTTPTDEADTKRYGVQGVCLLSTYPLLETLRDLMIQHTRRHPKLTCMLPDAARELYVAPTSSSMALADEATTSPPPVESRQRRLLTGLSFLELPTPARVDFSLDQLFHRLSTSVVLEVVANALLEHSVIFVSNSYTALTTCAESIRSLLHPFTWCHIYIPLLPKSLLSYLHCPTPIMVGVHQGTTFRDDLPSASDASATVLVDLDRGTVEYLGTRRVVWGTMGLLESSSSTSHHHIRVVDAFHEAKRRLDALLPWGLRGDDVEEEEERGMPPDDAGTTDQRRRHICHDLVSSLLDRHNAASLVVGDAHDSVIMFDEKKFTALRPPHETPFLESLVRTQSFSEIISTHRIGATV</sequence>
<reference evidence="3 4" key="1">
    <citation type="submission" date="2018-08" db="EMBL/GenBank/DDBJ databases">
        <title>Aphanomyces genome sequencing and annotation.</title>
        <authorList>
            <person name="Minardi D."/>
            <person name="Oidtmann B."/>
            <person name="Van Der Giezen M."/>
            <person name="Studholme D.J."/>
        </authorList>
    </citation>
    <scope>NUCLEOTIDE SEQUENCE [LARGE SCALE GENOMIC DNA]</scope>
    <source>
        <strain evidence="3 4">FDL457</strain>
    </source>
</reference>
<dbReference type="Pfam" id="PF02141">
    <property type="entry name" value="DENN"/>
    <property type="match status" value="1"/>
</dbReference>
<dbReference type="InterPro" id="IPR013083">
    <property type="entry name" value="Znf_RING/FYVE/PHD"/>
</dbReference>
<dbReference type="SUPFAM" id="SSF57903">
    <property type="entry name" value="FYVE/PHD zinc finger"/>
    <property type="match status" value="1"/>
</dbReference>
<dbReference type="InterPro" id="IPR011011">
    <property type="entry name" value="Znf_FYVE_PHD"/>
</dbReference>
<dbReference type="Pfam" id="PF01852">
    <property type="entry name" value="START"/>
    <property type="match status" value="1"/>
</dbReference>
<dbReference type="InterPro" id="IPR043153">
    <property type="entry name" value="DENN_C"/>
</dbReference>
<feature type="compositionally biased region" description="Basic and acidic residues" evidence="1">
    <location>
        <begin position="886"/>
        <end position="900"/>
    </location>
</feature>
<dbReference type="PROSITE" id="PS50211">
    <property type="entry name" value="DENN"/>
    <property type="match status" value="1"/>
</dbReference>
<dbReference type="GO" id="GO:0031410">
    <property type="term" value="C:cytoplasmic vesicle"/>
    <property type="evidence" value="ECO:0007669"/>
    <property type="project" value="TreeGrafter"/>
</dbReference>
<dbReference type="InterPro" id="IPR001194">
    <property type="entry name" value="cDENN_dom"/>
</dbReference>
<evidence type="ECO:0000313" key="3">
    <source>
        <dbReference type="EMBL" id="RHZ40837.1"/>
    </source>
</evidence>
<dbReference type="GO" id="GO:0008289">
    <property type="term" value="F:lipid binding"/>
    <property type="evidence" value="ECO:0007669"/>
    <property type="project" value="InterPro"/>
</dbReference>
<dbReference type="SUPFAM" id="SSF55961">
    <property type="entry name" value="Bet v1-like"/>
    <property type="match status" value="1"/>
</dbReference>
<dbReference type="InterPro" id="IPR002913">
    <property type="entry name" value="START_lipid-bd_dom"/>
</dbReference>
<dbReference type="PANTHER" id="PTHR12296">
    <property type="entry name" value="DENN DOMAIN-CONTAINING PROTEIN 4"/>
    <property type="match status" value="1"/>
</dbReference>
<proteinExistence type="predicted"/>
<evidence type="ECO:0000256" key="1">
    <source>
        <dbReference type="SAM" id="MobiDB-lite"/>
    </source>
</evidence>